<evidence type="ECO:0000256" key="6">
    <source>
        <dbReference type="ARBA" id="ARBA00022574"/>
    </source>
</evidence>
<dbReference type="CDD" id="cd22947">
    <property type="entry name" value="Coatomer_WDAD_beta-like"/>
    <property type="match status" value="1"/>
</dbReference>
<evidence type="ECO:0000256" key="11">
    <source>
        <dbReference type="ARBA" id="ARBA00023136"/>
    </source>
</evidence>
<dbReference type="PROSITE" id="PS00616">
    <property type="entry name" value="HIS_ACID_PHOSPHAT_1"/>
    <property type="match status" value="1"/>
</dbReference>
<evidence type="ECO:0000256" key="9">
    <source>
        <dbReference type="ARBA" id="ARBA00022927"/>
    </source>
</evidence>
<dbReference type="InterPro" id="IPR050844">
    <property type="entry name" value="Coatomer_complex_subunit"/>
</dbReference>
<evidence type="ECO:0000313" key="19">
    <source>
        <dbReference type="EMBL" id="KAG6373914.1"/>
    </source>
</evidence>
<evidence type="ECO:0000256" key="2">
    <source>
        <dbReference type="ARBA" id="ARBA00004347"/>
    </source>
</evidence>
<dbReference type="EMBL" id="JAGFBS010000020">
    <property type="protein sequence ID" value="KAG6373914.1"/>
    <property type="molecule type" value="Genomic_DNA"/>
</dbReference>
<evidence type="ECO:0000256" key="8">
    <source>
        <dbReference type="ARBA" id="ARBA00022892"/>
    </source>
</evidence>
<dbReference type="SMART" id="SM00320">
    <property type="entry name" value="WD40"/>
    <property type="match status" value="6"/>
</dbReference>
<dbReference type="Gene3D" id="2.130.10.10">
    <property type="entry name" value="YVTN repeat-like/Quinoprotein amine dehydrogenase"/>
    <property type="match status" value="1"/>
</dbReference>
<dbReference type="OrthoDB" id="10261470at2759"/>
<evidence type="ECO:0000256" key="10">
    <source>
        <dbReference type="ARBA" id="ARBA00023034"/>
    </source>
</evidence>
<dbReference type="CDD" id="cd00200">
    <property type="entry name" value="WD40"/>
    <property type="match status" value="1"/>
</dbReference>
<dbReference type="SUPFAM" id="SSF101898">
    <property type="entry name" value="NHL repeat"/>
    <property type="match status" value="1"/>
</dbReference>
<dbReference type="GO" id="GO:0005198">
    <property type="term" value="F:structural molecule activity"/>
    <property type="evidence" value="ECO:0007669"/>
    <property type="project" value="InterPro"/>
</dbReference>
<dbReference type="InterPro" id="IPR015943">
    <property type="entry name" value="WD40/YVTN_repeat-like_dom_sf"/>
</dbReference>
<proteinExistence type="inferred from homology"/>
<feature type="repeat" description="WD" evidence="15">
    <location>
        <begin position="692"/>
        <end position="733"/>
    </location>
</feature>
<evidence type="ECO:0000256" key="4">
    <source>
        <dbReference type="ARBA" id="ARBA00022448"/>
    </source>
</evidence>
<dbReference type="FunFam" id="1.25.40.470:FF:000001">
    <property type="entry name" value="Coatomer subunit beta"/>
    <property type="match status" value="1"/>
</dbReference>
<comment type="caution">
    <text evidence="19">The sequence shown here is derived from an EMBL/GenBank/DDBJ whole genome shotgun (WGS) entry which is preliminary data.</text>
</comment>
<keyword evidence="16" id="KW-0812">Transmembrane</keyword>
<keyword evidence="11 16" id="KW-0472">Membrane</keyword>
<dbReference type="CDD" id="cd07061">
    <property type="entry name" value="HP_HAP_like"/>
    <property type="match status" value="1"/>
</dbReference>
<evidence type="ECO:0000256" key="12">
    <source>
        <dbReference type="ARBA" id="ARBA00023329"/>
    </source>
</evidence>
<dbReference type="PROSITE" id="PS50294">
    <property type="entry name" value="WD_REPEATS_REGION"/>
    <property type="match status" value="4"/>
</dbReference>
<keyword evidence="12" id="KW-0968">Cytoplasmic vesicle</keyword>
<organism evidence="19 20">
    <name type="scientific">Boletus reticuloceps</name>
    <dbReference type="NCBI Taxonomy" id="495285"/>
    <lineage>
        <taxon>Eukaryota</taxon>
        <taxon>Fungi</taxon>
        <taxon>Dikarya</taxon>
        <taxon>Basidiomycota</taxon>
        <taxon>Agaricomycotina</taxon>
        <taxon>Agaricomycetes</taxon>
        <taxon>Agaricomycetidae</taxon>
        <taxon>Boletales</taxon>
        <taxon>Boletineae</taxon>
        <taxon>Boletaceae</taxon>
        <taxon>Boletoideae</taxon>
        <taxon>Boletus</taxon>
    </lineage>
</organism>
<dbReference type="GO" id="GO:0006888">
    <property type="term" value="P:endoplasmic reticulum to Golgi vesicle-mediated transport"/>
    <property type="evidence" value="ECO:0007669"/>
    <property type="project" value="TreeGrafter"/>
</dbReference>
<protein>
    <recommendedName>
        <fullName evidence="14">Beta'-coat protein</fullName>
    </recommendedName>
</protein>
<keyword evidence="8" id="KW-0931">ER-Golgi transport</keyword>
<evidence type="ECO:0000256" key="15">
    <source>
        <dbReference type="PROSITE-ProRule" id="PRU00221"/>
    </source>
</evidence>
<dbReference type="PANTHER" id="PTHR19876">
    <property type="entry name" value="COATOMER"/>
    <property type="match status" value="1"/>
</dbReference>
<dbReference type="GO" id="GO:0030126">
    <property type="term" value="C:COPI vesicle coat"/>
    <property type="evidence" value="ECO:0007669"/>
    <property type="project" value="TreeGrafter"/>
</dbReference>
<keyword evidence="10" id="KW-0333">Golgi apparatus</keyword>
<keyword evidence="16" id="KW-1133">Transmembrane helix</keyword>
<evidence type="ECO:0000256" key="13">
    <source>
        <dbReference type="ARBA" id="ARBA00025536"/>
    </source>
</evidence>
<feature type="domain" description="COPA/B TPR" evidence="18">
    <location>
        <begin position="1065"/>
        <end position="1248"/>
    </location>
</feature>
<evidence type="ECO:0000256" key="3">
    <source>
        <dbReference type="ARBA" id="ARBA00010844"/>
    </source>
</evidence>
<evidence type="ECO:0000256" key="7">
    <source>
        <dbReference type="ARBA" id="ARBA00022737"/>
    </source>
</evidence>
<gene>
    <name evidence="19" type="ORF">JVT61DRAFT_6068</name>
</gene>
<reference evidence="19" key="1">
    <citation type="submission" date="2021-03" db="EMBL/GenBank/DDBJ databases">
        <title>Evolutionary innovations through gain and loss of genes in the ectomycorrhizal Boletales.</title>
        <authorList>
            <person name="Wu G."/>
            <person name="Miyauchi S."/>
            <person name="Morin E."/>
            <person name="Yang Z.-L."/>
            <person name="Xu J."/>
            <person name="Martin F.M."/>
        </authorList>
    </citation>
    <scope>NUCLEOTIDE SEQUENCE</scope>
    <source>
        <strain evidence="19">BR01</strain>
    </source>
</reference>
<dbReference type="FunFam" id="2.130.10.10:FF:000016">
    <property type="entry name" value="Coatomer alpha subunit, putative"/>
    <property type="match status" value="1"/>
</dbReference>
<feature type="repeat" description="WD" evidence="15">
    <location>
        <begin position="605"/>
        <end position="647"/>
    </location>
</feature>
<dbReference type="Pfam" id="PF00328">
    <property type="entry name" value="His_Phos_2"/>
    <property type="match status" value="1"/>
</dbReference>
<feature type="repeat" description="WD" evidence="15">
    <location>
        <begin position="562"/>
        <end position="594"/>
    </location>
</feature>
<evidence type="ECO:0000313" key="20">
    <source>
        <dbReference type="Proteomes" id="UP000683000"/>
    </source>
</evidence>
<dbReference type="GO" id="GO:0000139">
    <property type="term" value="C:Golgi membrane"/>
    <property type="evidence" value="ECO:0007669"/>
    <property type="project" value="UniProtKB-SubCell"/>
</dbReference>
<keyword evidence="9" id="KW-0653">Protein transport</keyword>
<dbReference type="PANTHER" id="PTHR19876:SF2">
    <property type="entry name" value="COATOMER SUBUNIT BETA"/>
    <property type="match status" value="1"/>
</dbReference>
<feature type="repeat" description="WD" evidence="15">
    <location>
        <begin position="648"/>
        <end position="691"/>
    </location>
</feature>
<dbReference type="InterPro" id="IPR029033">
    <property type="entry name" value="His_PPase_superfam"/>
</dbReference>
<evidence type="ECO:0000256" key="16">
    <source>
        <dbReference type="SAM" id="Phobius"/>
    </source>
</evidence>
<keyword evidence="20" id="KW-1185">Reference proteome</keyword>
<dbReference type="InterPro" id="IPR033379">
    <property type="entry name" value="Acid_Pase_AS"/>
</dbReference>
<name>A0A8I2YK01_9AGAM</name>
<evidence type="ECO:0000256" key="1">
    <source>
        <dbReference type="ARBA" id="ARBA00004255"/>
    </source>
</evidence>
<feature type="domain" description="COPA/B second beta-propeller" evidence="17">
    <location>
        <begin position="803"/>
        <end position="1048"/>
    </location>
</feature>
<dbReference type="PROSITE" id="PS00778">
    <property type="entry name" value="HIS_ACID_PHOSPHAT_2"/>
    <property type="match status" value="1"/>
</dbReference>
<dbReference type="GO" id="GO:0006886">
    <property type="term" value="P:intracellular protein transport"/>
    <property type="evidence" value="ECO:0007669"/>
    <property type="project" value="InterPro"/>
</dbReference>
<evidence type="ECO:0000256" key="5">
    <source>
        <dbReference type="ARBA" id="ARBA00022490"/>
    </source>
</evidence>
<keyword evidence="4" id="KW-0813">Transport</keyword>
<evidence type="ECO:0000259" key="17">
    <source>
        <dbReference type="Pfam" id="PF04053"/>
    </source>
</evidence>
<dbReference type="Pfam" id="PF00400">
    <property type="entry name" value="WD40"/>
    <property type="match status" value="5"/>
</dbReference>
<dbReference type="InterPro" id="IPR020472">
    <property type="entry name" value="WD40_PAC1"/>
</dbReference>
<evidence type="ECO:0000259" key="18">
    <source>
        <dbReference type="Pfam" id="PF23953"/>
    </source>
</evidence>
<keyword evidence="7" id="KW-0677">Repeat</keyword>
<dbReference type="Pfam" id="PF23953">
    <property type="entry name" value="TPR_COPA_B"/>
    <property type="match status" value="1"/>
</dbReference>
<dbReference type="PROSITE" id="PS50082">
    <property type="entry name" value="WD_REPEATS_2"/>
    <property type="match status" value="4"/>
</dbReference>
<dbReference type="Gene3D" id="1.25.40.470">
    <property type="match status" value="1"/>
</dbReference>
<feature type="transmembrane region" description="Helical" evidence="16">
    <location>
        <begin position="40"/>
        <end position="58"/>
    </location>
</feature>
<dbReference type="InterPro" id="IPR001680">
    <property type="entry name" value="WD40_rpt"/>
</dbReference>
<evidence type="ECO:0000256" key="14">
    <source>
        <dbReference type="ARBA" id="ARBA00032920"/>
    </source>
</evidence>
<dbReference type="Proteomes" id="UP000683000">
    <property type="component" value="Unassembled WGS sequence"/>
</dbReference>
<dbReference type="InterPro" id="IPR056176">
    <property type="entry name" value="TPR_COPA_B"/>
</dbReference>
<dbReference type="SUPFAM" id="SSF53254">
    <property type="entry name" value="Phosphoglycerate mutase-like"/>
    <property type="match status" value="1"/>
</dbReference>
<dbReference type="InterPro" id="IPR006692">
    <property type="entry name" value="Beta-prop_COPA/B_2nd"/>
</dbReference>
<dbReference type="GO" id="GO:0006890">
    <property type="term" value="P:retrograde vesicle-mediated transport, Golgi to endoplasmic reticulum"/>
    <property type="evidence" value="ECO:0007669"/>
    <property type="project" value="TreeGrafter"/>
</dbReference>
<keyword evidence="5" id="KW-0963">Cytoplasm</keyword>
<comment type="subcellular location">
    <subcellularLocation>
        <location evidence="2">Cytoplasmic vesicle</location>
        <location evidence="2">COPI-coated vesicle membrane</location>
        <topology evidence="2">Peripheral membrane protein</topology>
        <orientation evidence="2">Cytoplasmic side</orientation>
    </subcellularLocation>
    <subcellularLocation>
        <location evidence="1">Golgi apparatus membrane</location>
        <topology evidence="1">Peripheral membrane protein</topology>
        <orientation evidence="1">Cytoplasmic side</orientation>
    </subcellularLocation>
</comment>
<dbReference type="Gene3D" id="3.40.50.1240">
    <property type="entry name" value="Phosphoglycerate mutase-like"/>
    <property type="match status" value="1"/>
</dbReference>
<dbReference type="Pfam" id="PF04053">
    <property type="entry name" value="B-prop_COPA_B_2nd"/>
    <property type="match status" value="1"/>
</dbReference>
<accession>A0A8I2YK01</accession>
<dbReference type="InterPro" id="IPR036322">
    <property type="entry name" value="WD40_repeat_dom_sf"/>
</dbReference>
<dbReference type="PRINTS" id="PR00320">
    <property type="entry name" value="GPROTEINBRPT"/>
</dbReference>
<keyword evidence="6 15" id="KW-0853">WD repeat</keyword>
<dbReference type="GO" id="GO:0006891">
    <property type="term" value="P:intra-Golgi vesicle-mediated transport"/>
    <property type="evidence" value="ECO:0007669"/>
    <property type="project" value="TreeGrafter"/>
</dbReference>
<comment type="function">
    <text evidence="13">The coatomer is a cytosolic protein complex that binds to dilysine motifs and reversibly associates with Golgi non-clathrin-coated vesicles, which further mediate biosynthetic protein transport from the ER, via the Golgi up to the trans Golgi network. Coatomer complex is required for budding from Golgi membranes, and is essential for the retrograde Golgi-to-ER transport of dilysine-tagged proteins.</text>
</comment>
<dbReference type="InterPro" id="IPR000560">
    <property type="entry name" value="His_Pase_clade-2"/>
</dbReference>
<dbReference type="SUPFAM" id="SSF50978">
    <property type="entry name" value="WD40 repeat-like"/>
    <property type="match status" value="1"/>
</dbReference>
<sequence>MGGLVTMSRSDDGLPLFLHGDKTGYLQHDTSQNNHRRRRFWHGAALLTIAFLFSAGYFQRGRWHRCSGSPPKVNADIELPKEVQQAWAAHSPYFPAAEYATPPERCEVVQVNVLQRHGVRFPTAKNSKRMKIPLKKLMNAGSYSGKKYQFLREFKWDLGIADLLPIGSKEAYDSGSEHYLRYKHLAKDNQLPFVRASDSERVVDSAVNWTQGFSAASGHVYSPIVSVIISEEKGANNTLDDSMCPNARSNKKPGKAWRDRFAPPIVERLNRAVPGAELDSGDIIELMPLCAFETLYHGTPSPFCGLFTAEEWQAHEYYDDLLKYYKTGHGSSLGPVQGVGYVNELLARLTGQPVRDGTQTNQTLDASPDTFPLDRTFYADFSHDNQMVAIYSAIGLFRPDEPPVSDNLDMTRTFRISRMTPFSGRMITEKLRCDDGGEYVRILVNDAVQPLTFCGANEDGLYILALSSKMLFDVSRKLFSRSDRVKGTDFHPTEPWLLTGLYNGSVNIYNHETGALVKTFEVSNVPVRCVRFIPRKNWFVAGSDDFQLRVFNYNTHEKVISFEAHPDYIRCLAVHPTASIVLTGSDDMTIKAWDWDKQWKCIQVYEGHTHYIMTIAFNPKDANTFVSACLDRTVKMWSLGSGTANFTMDAHDKGVNYVDFYPGPDRPYLVTTGDDKTIKVWDYLSKSCVQTMEGHTNNPSFAVFHPNLPIIISGSEDGTVKIWNNNTYRLENTLSYALERAWCVALRRDANEVAIGFDEGIVVIKLGRDEPTFSMDPTGKLIYTRNQLVLSGNVQSLTEDTTPEGNRIPLPIKELGTTEIFATNLIHSPNGRFVTVVGDGEYIIYTALAWRNKSFGNGLSFAWAGDSNTYAVLESKLKLRVYKNFKERGGAGWKGSGSWSIDGLHGGPLLGARGKGFVVFWDWESGEIVRRIDVDAKNIHWSGTGSLVAITSQDSFYILRLNRDAYNAKLEEGVEVTDEGVEEAFDVVSEVSDSVMTAKWVGDCFIYTTTGNRVNYFVGNESYTISPSDTPMYILGYIPAHNRVYLADKDMHICAYALSLSVVEYQTAVLRGDMEAAAEILPTLPKEQLNKVARFLEGRDLKEIAMQVTSDPDHKFDLSLQLDDLDAAVDIVRSIPEHEGEAKWKALGDRALAVWRFDLAREAFERANDLSALMLLLLSTGDRDGLHQLAVAAEKKGTNNLAFATFFQLGDTKACVDLLVKTNRAPEAALFARTYAPSLAPLAVDVWRTELRSKNKPKVAASIAHPIENADLFEEGWQEALGREEEVRAGEQSS</sequence>
<comment type="similarity">
    <text evidence="3">Belongs to the WD repeat COPB2 family.</text>
</comment>